<accession>A0ABY7K5J2</accession>
<protein>
    <recommendedName>
        <fullName evidence="3">NERD domain-containing protein</fullName>
    </recommendedName>
</protein>
<sequence>MSRPAITDFGGIVDAARRDGSVHFPVESVPGDFVAWRRRVRQRARADALSISVIRAGGLVVVENREWESSDAEDSAVADVIAGVVTGDRVTYDEALYRRRRERLRLT</sequence>
<dbReference type="Proteomes" id="UP001164693">
    <property type="component" value="Chromosome"/>
</dbReference>
<evidence type="ECO:0000313" key="1">
    <source>
        <dbReference type="EMBL" id="WAX58546.1"/>
    </source>
</evidence>
<name>A0ABY7K5J2_9ACTN</name>
<keyword evidence="2" id="KW-1185">Reference proteome</keyword>
<evidence type="ECO:0000313" key="2">
    <source>
        <dbReference type="Proteomes" id="UP001164693"/>
    </source>
</evidence>
<proteinExistence type="predicted"/>
<organism evidence="1 2">
    <name type="scientific">Jatrophihabitans cynanchi</name>
    <dbReference type="NCBI Taxonomy" id="2944128"/>
    <lineage>
        <taxon>Bacteria</taxon>
        <taxon>Bacillati</taxon>
        <taxon>Actinomycetota</taxon>
        <taxon>Actinomycetes</taxon>
        <taxon>Jatrophihabitantales</taxon>
        <taxon>Jatrophihabitantaceae</taxon>
        <taxon>Jatrophihabitans</taxon>
    </lineage>
</organism>
<dbReference type="EMBL" id="CP097463">
    <property type="protein sequence ID" value="WAX58546.1"/>
    <property type="molecule type" value="Genomic_DNA"/>
</dbReference>
<gene>
    <name evidence="1" type="ORF">M6B22_07215</name>
</gene>
<reference evidence="1" key="1">
    <citation type="submission" date="2022-05" db="EMBL/GenBank/DDBJ databases">
        <title>Jatrophihabitans sp. SB3-54 whole genome sequence.</title>
        <authorList>
            <person name="Suh M.K."/>
            <person name="Eom M.K."/>
            <person name="Kim J.S."/>
            <person name="Kim H.S."/>
            <person name="Do H.E."/>
            <person name="Shin Y.K."/>
            <person name="Lee J.-S."/>
        </authorList>
    </citation>
    <scope>NUCLEOTIDE SEQUENCE</scope>
    <source>
        <strain evidence="1">SB3-54</strain>
    </source>
</reference>
<dbReference type="RefSeq" id="WP_269445085.1">
    <property type="nucleotide sequence ID" value="NZ_CP097463.1"/>
</dbReference>
<evidence type="ECO:0008006" key="3">
    <source>
        <dbReference type="Google" id="ProtNLM"/>
    </source>
</evidence>